<organism evidence="1 2">
    <name type="scientific">Kolteria novifilia</name>
    <dbReference type="NCBI Taxonomy" id="2527975"/>
    <lineage>
        <taxon>Bacteria</taxon>
        <taxon>Pseudomonadati</taxon>
        <taxon>Planctomycetota</taxon>
        <taxon>Planctomycetia</taxon>
        <taxon>Kolteriales</taxon>
        <taxon>Kolteriaceae</taxon>
        <taxon>Kolteria</taxon>
    </lineage>
</organism>
<gene>
    <name evidence="1" type="ORF">Pan216_20790</name>
</gene>
<proteinExistence type="predicted"/>
<dbReference type="Proteomes" id="UP000317093">
    <property type="component" value="Chromosome"/>
</dbReference>
<accession>A0A518B2N0</accession>
<evidence type="ECO:0000313" key="1">
    <source>
        <dbReference type="EMBL" id="QDU61225.1"/>
    </source>
</evidence>
<dbReference type="KEGG" id="knv:Pan216_20790"/>
<sequence>MSQYMFAKLTEDLDTPGTATAHRMSMRQSEANTDHYELYETESEVVVVDPNIGTAPVPKSRIPEALTPVEAGNIVSCFKWKGKWIVDGITLGQCG</sequence>
<protein>
    <submittedName>
        <fullName evidence="1">Uncharacterized protein</fullName>
    </submittedName>
</protein>
<keyword evidence="2" id="KW-1185">Reference proteome</keyword>
<evidence type="ECO:0000313" key="2">
    <source>
        <dbReference type="Proteomes" id="UP000317093"/>
    </source>
</evidence>
<dbReference type="EMBL" id="CP036279">
    <property type="protein sequence ID" value="QDU61225.1"/>
    <property type="molecule type" value="Genomic_DNA"/>
</dbReference>
<name>A0A518B2N0_9BACT</name>
<dbReference type="AlphaFoldDB" id="A0A518B2N0"/>
<reference evidence="1 2" key="1">
    <citation type="submission" date="2019-02" db="EMBL/GenBank/DDBJ databases">
        <title>Deep-cultivation of Planctomycetes and their phenomic and genomic characterization uncovers novel biology.</title>
        <authorList>
            <person name="Wiegand S."/>
            <person name="Jogler M."/>
            <person name="Boedeker C."/>
            <person name="Pinto D."/>
            <person name="Vollmers J."/>
            <person name="Rivas-Marin E."/>
            <person name="Kohn T."/>
            <person name="Peeters S.H."/>
            <person name="Heuer A."/>
            <person name="Rast P."/>
            <person name="Oberbeckmann S."/>
            <person name="Bunk B."/>
            <person name="Jeske O."/>
            <person name="Meyerdierks A."/>
            <person name="Storesund J.E."/>
            <person name="Kallscheuer N."/>
            <person name="Luecker S."/>
            <person name="Lage O.M."/>
            <person name="Pohl T."/>
            <person name="Merkel B.J."/>
            <person name="Hornburger P."/>
            <person name="Mueller R.-W."/>
            <person name="Bruemmer F."/>
            <person name="Labrenz M."/>
            <person name="Spormann A.M."/>
            <person name="Op den Camp H."/>
            <person name="Overmann J."/>
            <person name="Amann R."/>
            <person name="Jetten M.S.M."/>
            <person name="Mascher T."/>
            <person name="Medema M.H."/>
            <person name="Devos D.P."/>
            <person name="Kaster A.-K."/>
            <person name="Ovreas L."/>
            <person name="Rohde M."/>
            <person name="Galperin M.Y."/>
            <person name="Jogler C."/>
        </authorList>
    </citation>
    <scope>NUCLEOTIDE SEQUENCE [LARGE SCALE GENOMIC DNA]</scope>
    <source>
        <strain evidence="1 2">Pan216</strain>
    </source>
</reference>